<evidence type="ECO:0000313" key="4">
    <source>
        <dbReference type="Proteomes" id="UP000325933"/>
    </source>
</evidence>
<comment type="caution">
    <text evidence="3">The sequence shown here is derived from an EMBL/GenBank/DDBJ whole genome shotgun (WGS) entry which is preliminary data.</text>
</comment>
<dbReference type="EMBL" id="VYQA01000017">
    <property type="protein sequence ID" value="KAA9025583.1"/>
    <property type="molecule type" value="Genomic_DNA"/>
</dbReference>
<proteinExistence type="predicted"/>
<dbReference type="EMBL" id="VYQB01000017">
    <property type="protein sequence ID" value="KAA9013277.1"/>
    <property type="molecule type" value="Genomic_DNA"/>
</dbReference>
<evidence type="ECO:0000313" key="3">
    <source>
        <dbReference type="EMBL" id="KAA9025583.1"/>
    </source>
</evidence>
<keyword evidence="1" id="KW-1133">Transmembrane helix</keyword>
<keyword evidence="5" id="KW-1185">Reference proteome</keyword>
<dbReference type="Proteomes" id="UP000325933">
    <property type="component" value="Unassembled WGS sequence"/>
</dbReference>
<keyword evidence="1" id="KW-0472">Membrane</keyword>
<accession>A0A5J5HV76</accession>
<dbReference type="RefSeq" id="WP_150426675.1">
    <property type="nucleotide sequence ID" value="NZ_VYQA01000017.1"/>
</dbReference>
<evidence type="ECO:0000313" key="5">
    <source>
        <dbReference type="Proteomes" id="UP000326364"/>
    </source>
</evidence>
<name>A0A5J5HV76_9SPHN</name>
<feature type="transmembrane region" description="Helical" evidence="1">
    <location>
        <begin position="83"/>
        <end position="104"/>
    </location>
</feature>
<dbReference type="AlphaFoldDB" id="A0A5J5HV76"/>
<protein>
    <submittedName>
        <fullName evidence="3">Uncharacterized protein</fullName>
    </submittedName>
</protein>
<evidence type="ECO:0000313" key="2">
    <source>
        <dbReference type="EMBL" id="KAA9013277.1"/>
    </source>
</evidence>
<organism evidence="3 4">
    <name type="scientific">Sphingobium limneticum</name>
    <dbReference type="NCBI Taxonomy" id="1007511"/>
    <lineage>
        <taxon>Bacteria</taxon>
        <taxon>Pseudomonadati</taxon>
        <taxon>Pseudomonadota</taxon>
        <taxon>Alphaproteobacteria</taxon>
        <taxon>Sphingomonadales</taxon>
        <taxon>Sphingomonadaceae</taxon>
        <taxon>Sphingobium</taxon>
    </lineage>
</organism>
<feature type="transmembrane region" description="Helical" evidence="1">
    <location>
        <begin position="33"/>
        <end position="52"/>
    </location>
</feature>
<evidence type="ECO:0000256" key="1">
    <source>
        <dbReference type="SAM" id="Phobius"/>
    </source>
</evidence>
<reference evidence="4 5" key="1">
    <citation type="submission" date="2019-09" db="EMBL/GenBank/DDBJ databases">
        <authorList>
            <person name="Feng G."/>
        </authorList>
    </citation>
    <scope>NUCLEOTIDE SEQUENCE [LARGE SCALE GENOMIC DNA]</scope>
    <source>
        <strain evidence="3 4">KACC 19283</strain>
        <strain evidence="2 5">KACC 19284</strain>
    </source>
</reference>
<gene>
    <name evidence="3" type="ORF">F4U95_18910</name>
    <name evidence="2" type="ORF">F4U96_18785</name>
</gene>
<feature type="transmembrane region" description="Helical" evidence="1">
    <location>
        <begin position="59"/>
        <end position="77"/>
    </location>
</feature>
<dbReference type="Proteomes" id="UP000326364">
    <property type="component" value="Unassembled WGS sequence"/>
</dbReference>
<keyword evidence="1" id="KW-0812">Transmembrane</keyword>
<feature type="transmembrane region" description="Helical" evidence="1">
    <location>
        <begin position="111"/>
        <end position="131"/>
    </location>
</feature>
<sequence>MSVASFWLTLFFWLLTAFGCVFAITFGGRDGRWFTTAFLGCVLLTIPAQLAGSWHATQIWLMLVDVALLGCLIWLMMRSNRYWPIWAAASQLMTVLTHVVTMMLPGFSERIYAGLSTVWVIPLLLFTIIGIELDRKAMHDRAYPA</sequence>